<protein>
    <recommendedName>
        <fullName evidence="3">DUF4333 domain-containing protein</fullName>
    </recommendedName>
</protein>
<keyword evidence="5" id="KW-1185">Reference proteome</keyword>
<evidence type="ECO:0000259" key="3">
    <source>
        <dbReference type="Pfam" id="PF14230"/>
    </source>
</evidence>
<name>A0A0K1JL46_9MICO</name>
<dbReference type="OrthoDB" id="9975948at2"/>
<feature type="region of interest" description="Disordered" evidence="1">
    <location>
        <begin position="1"/>
        <end position="48"/>
    </location>
</feature>
<gene>
    <name evidence="4" type="ORF">VV02_19030</name>
</gene>
<dbReference type="RefSeq" id="WP_052594042.1">
    <property type="nucleotide sequence ID" value="NZ_CP011112.1"/>
</dbReference>
<proteinExistence type="predicted"/>
<dbReference type="EMBL" id="CP011112">
    <property type="protein sequence ID" value="AKU17449.1"/>
    <property type="molecule type" value="Genomic_DNA"/>
</dbReference>
<keyword evidence="2" id="KW-1133">Transmembrane helix</keyword>
<organism evidence="4 5">
    <name type="scientific">Luteipulveratus mongoliensis</name>
    <dbReference type="NCBI Taxonomy" id="571913"/>
    <lineage>
        <taxon>Bacteria</taxon>
        <taxon>Bacillati</taxon>
        <taxon>Actinomycetota</taxon>
        <taxon>Actinomycetes</taxon>
        <taxon>Micrococcales</taxon>
        <taxon>Dermacoccaceae</taxon>
        <taxon>Luteipulveratus</taxon>
    </lineage>
</organism>
<dbReference type="AlphaFoldDB" id="A0A0K1JL46"/>
<dbReference type="Pfam" id="PF14230">
    <property type="entry name" value="DUF4333"/>
    <property type="match status" value="1"/>
</dbReference>
<reference evidence="4 5" key="1">
    <citation type="submission" date="2015-03" db="EMBL/GenBank/DDBJ databases">
        <title>Luteipulveratus halotolerans sp. nov., a novel actinobacterium (Dermacoccaceae) from Sarawak, Malaysia.</title>
        <authorList>
            <person name="Juboi H."/>
            <person name="Basik A."/>
            <person name="Shamsul S.S."/>
            <person name="Arnold P."/>
            <person name="Schmitt E.K."/>
            <person name="Sanglier J.-J."/>
            <person name="Yeo T."/>
        </authorList>
    </citation>
    <scope>NUCLEOTIDE SEQUENCE [LARGE SCALE GENOMIC DNA]</scope>
    <source>
        <strain evidence="4 5">MN07-A0370</strain>
    </source>
</reference>
<evidence type="ECO:0000256" key="2">
    <source>
        <dbReference type="SAM" id="Phobius"/>
    </source>
</evidence>
<evidence type="ECO:0000256" key="1">
    <source>
        <dbReference type="SAM" id="MobiDB-lite"/>
    </source>
</evidence>
<keyword evidence="2" id="KW-0812">Transmembrane</keyword>
<dbReference type="Proteomes" id="UP000066480">
    <property type="component" value="Chromosome"/>
</dbReference>
<evidence type="ECO:0000313" key="5">
    <source>
        <dbReference type="Proteomes" id="UP000066480"/>
    </source>
</evidence>
<dbReference type="InterPro" id="IPR025637">
    <property type="entry name" value="DUF4333"/>
</dbReference>
<accession>A0A0K1JL46</accession>
<evidence type="ECO:0000313" key="4">
    <source>
        <dbReference type="EMBL" id="AKU17449.1"/>
    </source>
</evidence>
<feature type="transmembrane region" description="Helical" evidence="2">
    <location>
        <begin position="57"/>
        <end position="86"/>
    </location>
</feature>
<sequence length="187" mass="19041">MSDLTPPNADPYAAPDGATRVPADTSRTPVPPSSWPTGHAAAWSPAAPPAPSSSNGLAIAAIVLSGVSLLIVLGAGFLVFLGVAFATGFDEWDGPMDGGPALHGTAAQVVDGQPYDGARLAGEVARIYEDQNWSPEGFTCDEVSSVAPGATSECRGDMDGDSIHVSVEFEDAQGHFVVRDDFGVSGG</sequence>
<feature type="domain" description="DUF4333" evidence="3">
    <location>
        <begin position="110"/>
        <end position="174"/>
    </location>
</feature>
<keyword evidence="2" id="KW-0472">Membrane</keyword>
<dbReference type="KEGG" id="lmoi:VV02_19030"/>